<comment type="similarity">
    <text evidence="1">Belongs to the ABC transporter superfamily.</text>
</comment>
<dbReference type="Pfam" id="PF00005">
    <property type="entry name" value="ABC_tran"/>
    <property type="match status" value="1"/>
</dbReference>
<evidence type="ECO:0000313" key="6">
    <source>
        <dbReference type="EMBL" id="SVB43566.1"/>
    </source>
</evidence>
<protein>
    <recommendedName>
        <fullName evidence="5">ABC transporter domain-containing protein</fullName>
    </recommendedName>
</protein>
<evidence type="ECO:0000256" key="2">
    <source>
        <dbReference type="ARBA" id="ARBA00022448"/>
    </source>
</evidence>
<dbReference type="CDD" id="cd03257">
    <property type="entry name" value="ABC_NikE_OppD_transporters"/>
    <property type="match status" value="1"/>
</dbReference>
<feature type="non-terminal residue" evidence="6">
    <location>
        <position position="324"/>
    </location>
</feature>
<name>A0A382DYH9_9ZZZZ</name>
<dbReference type="FunFam" id="3.40.50.300:FF:000016">
    <property type="entry name" value="Oligopeptide ABC transporter ATP-binding component"/>
    <property type="match status" value="1"/>
</dbReference>
<dbReference type="SUPFAM" id="SSF52540">
    <property type="entry name" value="P-loop containing nucleoside triphosphate hydrolases"/>
    <property type="match status" value="1"/>
</dbReference>
<dbReference type="InterPro" id="IPR027417">
    <property type="entry name" value="P-loop_NTPase"/>
</dbReference>
<dbReference type="GO" id="GO:0055085">
    <property type="term" value="P:transmembrane transport"/>
    <property type="evidence" value="ECO:0007669"/>
    <property type="project" value="UniProtKB-ARBA"/>
</dbReference>
<evidence type="ECO:0000256" key="4">
    <source>
        <dbReference type="ARBA" id="ARBA00022840"/>
    </source>
</evidence>
<dbReference type="InterPro" id="IPR003593">
    <property type="entry name" value="AAA+_ATPase"/>
</dbReference>
<evidence type="ECO:0000256" key="3">
    <source>
        <dbReference type="ARBA" id="ARBA00022741"/>
    </source>
</evidence>
<dbReference type="PROSITE" id="PS50893">
    <property type="entry name" value="ABC_TRANSPORTER_2"/>
    <property type="match status" value="1"/>
</dbReference>
<dbReference type="Pfam" id="PF08352">
    <property type="entry name" value="oligo_HPY"/>
    <property type="match status" value="1"/>
</dbReference>
<sequence>MVATSHISVRNLSVHFPLGRQLFGSPPVVRAVDDVSLEIPKGSFFGLVGESGSGKTTLGRAILKAAPITTGQVLYRDDEVEYDLGNIGKEQLKDYRSRAQLIFQDPYAALSPRMTVRDIIAEPLEVMGITDTRAATDDRVREMASKCRLNLEHLRRFPHAFSGGQRQRISIARALVCNPKFVVADESVAALDVSIQADILNLLESLRGELMNTFLFISHDLSVVAHICDTVAVMYLGTLVESAPTRSLFSNPSHPYTKALLSAIPSLDPDVRGKAQKLEGEIPSPVNPPSGCKFHTRCPVAEDRCRQEIPLWRELNEGHFVACH</sequence>
<dbReference type="Gene3D" id="3.40.50.300">
    <property type="entry name" value="P-loop containing nucleotide triphosphate hydrolases"/>
    <property type="match status" value="1"/>
</dbReference>
<accession>A0A382DYH9</accession>
<dbReference type="GO" id="GO:0016887">
    <property type="term" value="F:ATP hydrolysis activity"/>
    <property type="evidence" value="ECO:0007669"/>
    <property type="project" value="InterPro"/>
</dbReference>
<feature type="domain" description="ABC transporter" evidence="5">
    <location>
        <begin position="9"/>
        <end position="261"/>
    </location>
</feature>
<evidence type="ECO:0000256" key="1">
    <source>
        <dbReference type="ARBA" id="ARBA00005417"/>
    </source>
</evidence>
<dbReference type="InterPro" id="IPR017871">
    <property type="entry name" value="ABC_transporter-like_CS"/>
</dbReference>
<gene>
    <name evidence="6" type="ORF">METZ01_LOCUS196420</name>
</gene>
<dbReference type="InterPro" id="IPR003439">
    <property type="entry name" value="ABC_transporter-like_ATP-bd"/>
</dbReference>
<keyword evidence="4" id="KW-0067">ATP-binding</keyword>
<reference evidence="6" key="1">
    <citation type="submission" date="2018-05" db="EMBL/GenBank/DDBJ databases">
        <authorList>
            <person name="Lanie J.A."/>
            <person name="Ng W.-L."/>
            <person name="Kazmierczak K.M."/>
            <person name="Andrzejewski T.M."/>
            <person name="Davidsen T.M."/>
            <person name="Wayne K.J."/>
            <person name="Tettelin H."/>
            <person name="Glass J.I."/>
            <person name="Rusch D."/>
            <person name="Podicherti R."/>
            <person name="Tsui H.-C.T."/>
            <person name="Winkler M.E."/>
        </authorList>
    </citation>
    <scope>NUCLEOTIDE SEQUENCE</scope>
</reference>
<dbReference type="SMART" id="SM00382">
    <property type="entry name" value="AAA"/>
    <property type="match status" value="1"/>
</dbReference>
<dbReference type="PANTHER" id="PTHR43776">
    <property type="entry name" value="TRANSPORT ATP-BINDING PROTEIN"/>
    <property type="match status" value="1"/>
</dbReference>
<dbReference type="InterPro" id="IPR013563">
    <property type="entry name" value="Oligopep_ABC_C"/>
</dbReference>
<keyword evidence="3" id="KW-0547">Nucleotide-binding</keyword>
<dbReference type="InterPro" id="IPR050319">
    <property type="entry name" value="ABC_transp_ATP-bind"/>
</dbReference>
<keyword evidence="2" id="KW-0813">Transport</keyword>
<dbReference type="PANTHER" id="PTHR43776:SF7">
    <property type="entry name" value="D,D-DIPEPTIDE TRANSPORT ATP-BINDING PROTEIN DDPF-RELATED"/>
    <property type="match status" value="1"/>
</dbReference>
<evidence type="ECO:0000259" key="5">
    <source>
        <dbReference type="PROSITE" id="PS50893"/>
    </source>
</evidence>
<dbReference type="GO" id="GO:0015833">
    <property type="term" value="P:peptide transport"/>
    <property type="evidence" value="ECO:0007669"/>
    <property type="project" value="InterPro"/>
</dbReference>
<dbReference type="GO" id="GO:0005524">
    <property type="term" value="F:ATP binding"/>
    <property type="evidence" value="ECO:0007669"/>
    <property type="project" value="UniProtKB-KW"/>
</dbReference>
<proteinExistence type="inferred from homology"/>
<organism evidence="6">
    <name type="scientific">marine metagenome</name>
    <dbReference type="NCBI Taxonomy" id="408172"/>
    <lineage>
        <taxon>unclassified sequences</taxon>
        <taxon>metagenomes</taxon>
        <taxon>ecological metagenomes</taxon>
    </lineage>
</organism>
<dbReference type="PROSITE" id="PS00211">
    <property type="entry name" value="ABC_TRANSPORTER_1"/>
    <property type="match status" value="1"/>
</dbReference>
<dbReference type="EMBL" id="UINC01041798">
    <property type="protein sequence ID" value="SVB43566.1"/>
    <property type="molecule type" value="Genomic_DNA"/>
</dbReference>
<dbReference type="AlphaFoldDB" id="A0A382DYH9"/>
<dbReference type="NCBIfam" id="TIGR01727">
    <property type="entry name" value="oligo_HPY"/>
    <property type="match status" value="1"/>
</dbReference>